<evidence type="ECO:0000313" key="1">
    <source>
        <dbReference type="EMBL" id="TFJ90639.1"/>
    </source>
</evidence>
<name>A0A4Y9A7S8_9BACI</name>
<dbReference type="Proteomes" id="UP000298484">
    <property type="component" value="Unassembled WGS sequence"/>
</dbReference>
<proteinExistence type="predicted"/>
<protein>
    <submittedName>
        <fullName evidence="1">Uncharacterized protein</fullName>
    </submittedName>
</protein>
<reference evidence="1 2" key="1">
    <citation type="submission" date="2019-03" db="EMBL/GenBank/DDBJ databases">
        <title>Genome sequence of Lentibacillus salicampi ATCC BAA-719.</title>
        <authorList>
            <person name="Maclea K.S."/>
            <person name="Simoes Junior M."/>
        </authorList>
    </citation>
    <scope>NUCLEOTIDE SEQUENCE [LARGE SCALE GENOMIC DNA]</scope>
    <source>
        <strain evidence="1 2">ATCC BAA-719</strain>
    </source>
</reference>
<accession>A0A4Y9A7S8</accession>
<keyword evidence="2" id="KW-1185">Reference proteome</keyword>
<dbReference type="OrthoDB" id="2972441at2"/>
<dbReference type="AlphaFoldDB" id="A0A4Y9A7S8"/>
<sequence>MKYMLDNSLKENQTLKEFIQSLLAEFNKGENGLAVKYLRENTPEDSLSMVDKFLDYFNGKSFEGYIWKQNIENVYKQFMRTVHEFENEGKNVEAFLVFIMNYVFVSYSNKPFRKAVGIKVK</sequence>
<comment type="caution">
    <text evidence="1">The sequence shown here is derived from an EMBL/GenBank/DDBJ whole genome shotgun (WGS) entry which is preliminary data.</text>
</comment>
<dbReference type="EMBL" id="SRHY01000081">
    <property type="protein sequence ID" value="TFJ90639.1"/>
    <property type="molecule type" value="Genomic_DNA"/>
</dbReference>
<dbReference type="RefSeq" id="WP_135111860.1">
    <property type="nucleotide sequence ID" value="NZ_SRHY01000081.1"/>
</dbReference>
<organism evidence="1 2">
    <name type="scientific">Lentibacillus salicampi</name>
    <dbReference type="NCBI Taxonomy" id="175306"/>
    <lineage>
        <taxon>Bacteria</taxon>
        <taxon>Bacillati</taxon>
        <taxon>Bacillota</taxon>
        <taxon>Bacilli</taxon>
        <taxon>Bacillales</taxon>
        <taxon>Bacillaceae</taxon>
        <taxon>Lentibacillus</taxon>
    </lineage>
</organism>
<evidence type="ECO:0000313" key="2">
    <source>
        <dbReference type="Proteomes" id="UP000298484"/>
    </source>
</evidence>
<gene>
    <name evidence="1" type="ORF">E4U82_19250</name>
</gene>